<protein>
    <submittedName>
        <fullName evidence="2">Serine protease family S33</fullName>
    </submittedName>
</protein>
<accession>A0A1V9Y966</accession>
<evidence type="ECO:0000313" key="3">
    <source>
        <dbReference type="Proteomes" id="UP000243217"/>
    </source>
</evidence>
<keyword evidence="2" id="KW-0378">Hydrolase</keyword>
<dbReference type="OrthoDB" id="19657at2759"/>
<sequence length="319" mass="35719">MISEAEIFLPETLAAYYNDIRHVTLPNGLKMEYALHGASDAPEKVVLIMGLMADKEAWLALIATLLDPSNKCSTQCQFVSFDNRGIGGTDKPSELYTTTQMAQDTLQLMDHLGWQKAHIIGISMGGMISQELAATATERVKSLALLVTTPGFVQGATPGLAQLGGYLELTKNLFSRKRHHIAKKMLYVLYTDKYLEEPSDIEGVTRGNRLYNYHFQRLAHSRTSPAGMYGQYSAVLRHHVFAKRLLRIRKAGFPILVVGAKYDRLLHPNNSKVLYQLLKGPNTRSIYFEDAAHGLYVEKRLEMASAIESHLLQLQPSRL</sequence>
<dbReference type="EMBL" id="JNBS01004826">
    <property type="protein sequence ID" value="OQR82198.1"/>
    <property type="molecule type" value="Genomic_DNA"/>
</dbReference>
<evidence type="ECO:0000313" key="2">
    <source>
        <dbReference type="EMBL" id="OQR82198.1"/>
    </source>
</evidence>
<dbReference type="AlphaFoldDB" id="A0A1V9Y966"/>
<dbReference type="GO" id="GO:0008233">
    <property type="term" value="F:peptidase activity"/>
    <property type="evidence" value="ECO:0007669"/>
    <property type="project" value="UniProtKB-KW"/>
</dbReference>
<dbReference type="PANTHER" id="PTHR43433">
    <property type="entry name" value="HYDROLASE, ALPHA/BETA FOLD FAMILY PROTEIN"/>
    <property type="match status" value="1"/>
</dbReference>
<comment type="caution">
    <text evidence="2">The sequence shown here is derived from an EMBL/GenBank/DDBJ whole genome shotgun (WGS) entry which is preliminary data.</text>
</comment>
<dbReference type="InterPro" id="IPR029058">
    <property type="entry name" value="AB_hydrolase_fold"/>
</dbReference>
<dbReference type="InterPro" id="IPR050471">
    <property type="entry name" value="AB_hydrolase"/>
</dbReference>
<name>A0A1V9Y966_9STRA</name>
<dbReference type="Pfam" id="PF00561">
    <property type="entry name" value="Abhydrolase_1"/>
    <property type="match status" value="1"/>
</dbReference>
<keyword evidence="2" id="KW-0645">Protease</keyword>
<dbReference type="SUPFAM" id="SSF53474">
    <property type="entry name" value="alpha/beta-Hydrolases"/>
    <property type="match status" value="1"/>
</dbReference>
<dbReference type="PANTHER" id="PTHR43433:SF5">
    <property type="entry name" value="AB HYDROLASE-1 DOMAIN-CONTAINING PROTEIN"/>
    <property type="match status" value="1"/>
</dbReference>
<proteinExistence type="predicted"/>
<evidence type="ECO:0000259" key="1">
    <source>
        <dbReference type="Pfam" id="PF00561"/>
    </source>
</evidence>
<dbReference type="InterPro" id="IPR000073">
    <property type="entry name" value="AB_hydrolase_1"/>
</dbReference>
<feature type="domain" description="AB hydrolase-1" evidence="1">
    <location>
        <begin position="45"/>
        <end position="299"/>
    </location>
</feature>
<gene>
    <name evidence="2" type="ORF">THRCLA_11055</name>
</gene>
<dbReference type="STRING" id="74557.A0A1V9Y966"/>
<dbReference type="Proteomes" id="UP000243217">
    <property type="component" value="Unassembled WGS sequence"/>
</dbReference>
<reference evidence="2 3" key="1">
    <citation type="journal article" date="2014" name="Genome Biol. Evol.">
        <title>The secreted proteins of Achlya hypogyna and Thraustotheca clavata identify the ancestral oomycete secretome and reveal gene acquisitions by horizontal gene transfer.</title>
        <authorList>
            <person name="Misner I."/>
            <person name="Blouin N."/>
            <person name="Leonard G."/>
            <person name="Richards T.A."/>
            <person name="Lane C.E."/>
        </authorList>
    </citation>
    <scope>NUCLEOTIDE SEQUENCE [LARGE SCALE GENOMIC DNA]</scope>
    <source>
        <strain evidence="2 3">ATCC 34112</strain>
    </source>
</reference>
<keyword evidence="3" id="KW-1185">Reference proteome</keyword>
<dbReference type="Gene3D" id="3.40.50.1820">
    <property type="entry name" value="alpha/beta hydrolase"/>
    <property type="match status" value="1"/>
</dbReference>
<dbReference type="GO" id="GO:0006508">
    <property type="term" value="P:proteolysis"/>
    <property type="evidence" value="ECO:0007669"/>
    <property type="project" value="UniProtKB-KW"/>
</dbReference>
<organism evidence="2 3">
    <name type="scientific">Thraustotheca clavata</name>
    <dbReference type="NCBI Taxonomy" id="74557"/>
    <lineage>
        <taxon>Eukaryota</taxon>
        <taxon>Sar</taxon>
        <taxon>Stramenopiles</taxon>
        <taxon>Oomycota</taxon>
        <taxon>Saprolegniomycetes</taxon>
        <taxon>Saprolegniales</taxon>
        <taxon>Achlyaceae</taxon>
        <taxon>Thraustotheca</taxon>
    </lineage>
</organism>